<proteinExistence type="predicted"/>
<feature type="domain" description="DUF559" evidence="1">
    <location>
        <begin position="262"/>
        <end position="306"/>
    </location>
</feature>
<evidence type="ECO:0000313" key="2">
    <source>
        <dbReference type="EMBL" id="NLP83617.1"/>
    </source>
</evidence>
<dbReference type="EMBL" id="JABACI010000002">
    <property type="protein sequence ID" value="NLP83617.1"/>
    <property type="molecule type" value="Genomic_DNA"/>
</dbReference>
<dbReference type="RefSeq" id="WP_168912139.1">
    <property type="nucleotide sequence ID" value="NZ_JABACI010000002.1"/>
</dbReference>
<evidence type="ECO:0000259" key="1">
    <source>
        <dbReference type="Pfam" id="PF04480"/>
    </source>
</evidence>
<dbReference type="InterPro" id="IPR007569">
    <property type="entry name" value="DUF559"/>
</dbReference>
<dbReference type="Pfam" id="PF04480">
    <property type="entry name" value="DUF559"/>
    <property type="match status" value="1"/>
</dbReference>
<evidence type="ECO:0000313" key="3">
    <source>
        <dbReference type="Proteomes" id="UP001429745"/>
    </source>
</evidence>
<keyword evidence="3" id="KW-1185">Reference proteome</keyword>
<sequence length="325" mass="36060">MTVNDPLPDEVNDAFPVWLARANGVSRVRLRGKDLESPFYGVRLRGDAVAPVVQTDDPYEYQRRLRVARARQYAPRLHTGHFYSHQTAASVWGGPLPLSFTPAGQTAGAADLELHVSAFGHLPFPRTAGVTGHRTLQRLTELDEHDGLRVSSPAATWASLGTLPLFDLIALGDYFCRRWRAGYGRPDVGREPLATVDGLREMVEAGRRRGAARLRQALAAIREDSWSPRESRVRCILVAAGIPEPDLNVDIFDAYGRFLGCVDMVYRAQRVAIEYLGMLHGEQWAQDVERMAALRAAGWTVIEVTSLLLKRPEELVARVRAALSS</sequence>
<dbReference type="SUPFAM" id="SSF52980">
    <property type="entry name" value="Restriction endonuclease-like"/>
    <property type="match status" value="1"/>
</dbReference>
<reference evidence="2 3" key="1">
    <citation type="submission" date="2020-04" db="EMBL/GenBank/DDBJ databases">
        <title>CFH 90308 Microbacterium sp.</title>
        <authorList>
            <person name="Nie G."/>
            <person name="Ming H."/>
            <person name="Xia T."/>
        </authorList>
    </citation>
    <scope>NUCLEOTIDE SEQUENCE [LARGE SCALE GENOMIC DNA]</scope>
    <source>
        <strain evidence="2 3">CFH 90308</strain>
    </source>
</reference>
<dbReference type="Proteomes" id="UP001429745">
    <property type="component" value="Unassembled WGS sequence"/>
</dbReference>
<gene>
    <name evidence="2" type="ORF">HF576_07150</name>
</gene>
<name>A0ABX1KAV4_9MICO</name>
<comment type="caution">
    <text evidence="2">The sequence shown here is derived from an EMBL/GenBank/DDBJ whole genome shotgun (WGS) entry which is preliminary data.</text>
</comment>
<accession>A0ABX1KAV4</accession>
<organism evidence="2 3">
    <name type="scientific">Microbacterium salsuginis</name>
    <dbReference type="NCBI Taxonomy" id="2722803"/>
    <lineage>
        <taxon>Bacteria</taxon>
        <taxon>Bacillati</taxon>
        <taxon>Actinomycetota</taxon>
        <taxon>Actinomycetes</taxon>
        <taxon>Micrococcales</taxon>
        <taxon>Microbacteriaceae</taxon>
        <taxon>Microbacterium</taxon>
    </lineage>
</organism>
<dbReference type="InterPro" id="IPR011335">
    <property type="entry name" value="Restrct_endonuc-II-like"/>
</dbReference>
<protein>
    <recommendedName>
        <fullName evidence="1">DUF559 domain-containing protein</fullName>
    </recommendedName>
</protein>